<dbReference type="PANTHER" id="PTHR39332">
    <property type="entry name" value="BLL4707 PROTEIN"/>
    <property type="match status" value="1"/>
</dbReference>
<dbReference type="SUPFAM" id="SSF55961">
    <property type="entry name" value="Bet v1-like"/>
    <property type="match status" value="1"/>
</dbReference>
<dbReference type="InterPro" id="IPR023393">
    <property type="entry name" value="START-like_dom_sf"/>
</dbReference>
<name>A0A8I1EGV9_PSEPU</name>
<dbReference type="CDD" id="cd07821">
    <property type="entry name" value="PYR_PYL_RCAR_like"/>
    <property type="match status" value="1"/>
</dbReference>
<gene>
    <name evidence="1" type="ORF">JEU22_13825</name>
</gene>
<reference evidence="1" key="1">
    <citation type="submission" date="2020-12" db="EMBL/GenBank/DDBJ databases">
        <title>Enhanced detection system for hospital associated transmission using whole genome sequencing surveillance.</title>
        <authorList>
            <person name="Harrison L.H."/>
            <person name="Van Tyne D."/>
            <person name="Marsh J.W."/>
            <person name="Griffith M.P."/>
            <person name="Snyder D.J."/>
            <person name="Cooper V.S."/>
            <person name="Mustapha M."/>
        </authorList>
    </citation>
    <scope>NUCLEOTIDE SEQUENCE</scope>
    <source>
        <strain evidence="1">PSB00042</strain>
    </source>
</reference>
<dbReference type="PANTHER" id="PTHR39332:SF7">
    <property type="entry name" value="SRPBCC FAMILY PROTEIN"/>
    <property type="match status" value="1"/>
</dbReference>
<dbReference type="Pfam" id="PF10604">
    <property type="entry name" value="Polyketide_cyc2"/>
    <property type="match status" value="1"/>
</dbReference>
<comment type="caution">
    <text evidence="1">The sequence shown here is derived from an EMBL/GenBank/DDBJ whole genome shotgun (WGS) entry which is preliminary data.</text>
</comment>
<protein>
    <submittedName>
        <fullName evidence="1">SRPBCC family protein</fullName>
    </submittedName>
</protein>
<dbReference type="Proteomes" id="UP000637061">
    <property type="component" value="Unassembled WGS sequence"/>
</dbReference>
<sequence length="145" mass="16453">MPSLEYSAVIDGDIDRVWAIIKKFGELGNWHPLIAKSEVEGGQPDGLVGVVRRVELLTGEVLRERLVTVDDMTRTLTYAFVETPLPVKNYFGTIRLTAVSDERKVFAQWFSRYDLIDSSQEEQMRAVFMDVYKLGITSLAKLARP</sequence>
<dbReference type="RefSeq" id="WP_198747389.1">
    <property type="nucleotide sequence ID" value="NZ_JAEHTE010000014.1"/>
</dbReference>
<dbReference type="AlphaFoldDB" id="A0A8I1EGV9"/>
<dbReference type="Gene3D" id="3.30.530.20">
    <property type="match status" value="1"/>
</dbReference>
<proteinExistence type="predicted"/>
<evidence type="ECO:0000313" key="1">
    <source>
        <dbReference type="EMBL" id="MBI6884988.1"/>
    </source>
</evidence>
<dbReference type="EMBL" id="JAEHTE010000014">
    <property type="protein sequence ID" value="MBI6884988.1"/>
    <property type="molecule type" value="Genomic_DNA"/>
</dbReference>
<evidence type="ECO:0000313" key="2">
    <source>
        <dbReference type="Proteomes" id="UP000637061"/>
    </source>
</evidence>
<dbReference type="InterPro" id="IPR019587">
    <property type="entry name" value="Polyketide_cyclase/dehydratase"/>
</dbReference>
<organism evidence="1 2">
    <name type="scientific">Pseudomonas putida</name>
    <name type="common">Arthrobacter siderocapsulatus</name>
    <dbReference type="NCBI Taxonomy" id="303"/>
    <lineage>
        <taxon>Bacteria</taxon>
        <taxon>Pseudomonadati</taxon>
        <taxon>Pseudomonadota</taxon>
        <taxon>Gammaproteobacteria</taxon>
        <taxon>Pseudomonadales</taxon>
        <taxon>Pseudomonadaceae</taxon>
        <taxon>Pseudomonas</taxon>
    </lineage>
</organism>
<accession>A0A8I1EGV9</accession>